<sequence length="57" mass="6674">MRSKVLKENSHVQRLKRIKKDDDKTLKLKKILYNGKILTNTKDILQAFNESFQSLVG</sequence>
<evidence type="ECO:0000313" key="1">
    <source>
        <dbReference type="EMBL" id="QQP35868.1"/>
    </source>
</evidence>
<proteinExistence type="predicted"/>
<dbReference type="EMBL" id="CP045904">
    <property type="protein sequence ID" value="QQP35868.1"/>
    <property type="molecule type" value="Genomic_DNA"/>
</dbReference>
<dbReference type="Proteomes" id="UP000595437">
    <property type="component" value="Chromosome 15"/>
</dbReference>
<name>A0A7T8GQI6_CALRO</name>
<reference evidence="2" key="1">
    <citation type="submission" date="2021-01" db="EMBL/GenBank/DDBJ databases">
        <title>Caligus Genome Assembly.</title>
        <authorList>
            <person name="Gallardo-Escarate C."/>
        </authorList>
    </citation>
    <scope>NUCLEOTIDE SEQUENCE [LARGE SCALE GENOMIC DNA]</scope>
</reference>
<protein>
    <submittedName>
        <fullName evidence="1">Uncharacterized protein</fullName>
    </submittedName>
</protein>
<gene>
    <name evidence="1" type="ORF">FKW44_020794</name>
</gene>
<feature type="non-terminal residue" evidence="1">
    <location>
        <position position="57"/>
    </location>
</feature>
<evidence type="ECO:0000313" key="2">
    <source>
        <dbReference type="Proteomes" id="UP000595437"/>
    </source>
</evidence>
<organism evidence="1 2">
    <name type="scientific">Caligus rogercresseyi</name>
    <name type="common">Sea louse</name>
    <dbReference type="NCBI Taxonomy" id="217165"/>
    <lineage>
        <taxon>Eukaryota</taxon>
        <taxon>Metazoa</taxon>
        <taxon>Ecdysozoa</taxon>
        <taxon>Arthropoda</taxon>
        <taxon>Crustacea</taxon>
        <taxon>Multicrustacea</taxon>
        <taxon>Hexanauplia</taxon>
        <taxon>Copepoda</taxon>
        <taxon>Siphonostomatoida</taxon>
        <taxon>Caligidae</taxon>
        <taxon>Caligus</taxon>
    </lineage>
</organism>
<dbReference type="AlphaFoldDB" id="A0A7T8GQI6"/>
<keyword evidence="2" id="KW-1185">Reference proteome</keyword>
<accession>A0A7T8GQI6</accession>